<evidence type="ECO:0000256" key="1">
    <source>
        <dbReference type="SAM" id="MobiDB-lite"/>
    </source>
</evidence>
<evidence type="ECO:0000313" key="2">
    <source>
        <dbReference type="EMBL" id="KAK1272274.1"/>
    </source>
</evidence>
<reference evidence="2" key="2">
    <citation type="submission" date="2023-06" db="EMBL/GenBank/DDBJ databases">
        <authorList>
            <person name="Ma L."/>
            <person name="Liu K.-W."/>
            <person name="Li Z."/>
            <person name="Hsiao Y.-Y."/>
            <person name="Qi Y."/>
            <person name="Fu T."/>
            <person name="Tang G."/>
            <person name="Zhang D."/>
            <person name="Sun W.-H."/>
            <person name="Liu D.-K."/>
            <person name="Li Y."/>
            <person name="Chen G.-Z."/>
            <person name="Liu X.-D."/>
            <person name="Liao X.-Y."/>
            <person name="Jiang Y.-T."/>
            <person name="Yu X."/>
            <person name="Hao Y."/>
            <person name="Huang J."/>
            <person name="Zhao X.-W."/>
            <person name="Ke S."/>
            <person name="Chen Y.-Y."/>
            <person name="Wu W.-L."/>
            <person name="Hsu J.-L."/>
            <person name="Lin Y.-F."/>
            <person name="Huang M.-D."/>
            <person name="Li C.-Y."/>
            <person name="Huang L."/>
            <person name="Wang Z.-W."/>
            <person name="Zhao X."/>
            <person name="Zhong W.-Y."/>
            <person name="Peng D.-H."/>
            <person name="Ahmad S."/>
            <person name="Lan S."/>
            <person name="Zhang J.-S."/>
            <person name="Tsai W.-C."/>
            <person name="Van De Peer Y."/>
            <person name="Liu Z.-J."/>
        </authorList>
    </citation>
    <scope>NUCLEOTIDE SEQUENCE</scope>
    <source>
        <strain evidence="2">SCP</strain>
        <tissue evidence="2">Leaves</tissue>
    </source>
</reference>
<keyword evidence="3" id="KW-1185">Reference proteome</keyword>
<sequence>MVLVPYQDPNRPPCLAHPRQPPVPHRQPVPHPRLDHRQPPLDGRCLHVPNVHPSLRLPCPPPGPFHGHLQPPQPRAHPQVQVPELSKGTHPAVCFP</sequence>
<organism evidence="2 3">
    <name type="scientific">Acorus gramineus</name>
    <name type="common">Dwarf sweet flag</name>
    <dbReference type="NCBI Taxonomy" id="55184"/>
    <lineage>
        <taxon>Eukaryota</taxon>
        <taxon>Viridiplantae</taxon>
        <taxon>Streptophyta</taxon>
        <taxon>Embryophyta</taxon>
        <taxon>Tracheophyta</taxon>
        <taxon>Spermatophyta</taxon>
        <taxon>Magnoliopsida</taxon>
        <taxon>Liliopsida</taxon>
        <taxon>Acoraceae</taxon>
        <taxon>Acorus</taxon>
    </lineage>
</organism>
<dbReference type="Proteomes" id="UP001179952">
    <property type="component" value="Unassembled WGS sequence"/>
</dbReference>
<accession>A0AAV9B7J7</accession>
<feature type="region of interest" description="Disordered" evidence="1">
    <location>
        <begin position="1"/>
        <end position="42"/>
    </location>
</feature>
<feature type="region of interest" description="Disordered" evidence="1">
    <location>
        <begin position="57"/>
        <end position="96"/>
    </location>
</feature>
<gene>
    <name evidence="2" type="ORF">QJS04_geneDACA007573</name>
</gene>
<reference evidence="2" key="1">
    <citation type="journal article" date="2023" name="Nat. Commun.">
        <title>Diploid and tetraploid genomes of Acorus and the evolution of monocots.</title>
        <authorList>
            <person name="Ma L."/>
            <person name="Liu K.W."/>
            <person name="Li Z."/>
            <person name="Hsiao Y.Y."/>
            <person name="Qi Y."/>
            <person name="Fu T."/>
            <person name="Tang G.D."/>
            <person name="Zhang D."/>
            <person name="Sun W.H."/>
            <person name="Liu D.K."/>
            <person name="Li Y."/>
            <person name="Chen G.Z."/>
            <person name="Liu X.D."/>
            <person name="Liao X.Y."/>
            <person name="Jiang Y.T."/>
            <person name="Yu X."/>
            <person name="Hao Y."/>
            <person name="Huang J."/>
            <person name="Zhao X.W."/>
            <person name="Ke S."/>
            <person name="Chen Y.Y."/>
            <person name="Wu W.L."/>
            <person name="Hsu J.L."/>
            <person name="Lin Y.F."/>
            <person name="Huang M.D."/>
            <person name="Li C.Y."/>
            <person name="Huang L."/>
            <person name="Wang Z.W."/>
            <person name="Zhao X."/>
            <person name="Zhong W.Y."/>
            <person name="Peng D.H."/>
            <person name="Ahmad S."/>
            <person name="Lan S."/>
            <person name="Zhang J.S."/>
            <person name="Tsai W.C."/>
            <person name="Van de Peer Y."/>
            <person name="Liu Z.J."/>
        </authorList>
    </citation>
    <scope>NUCLEOTIDE SEQUENCE</scope>
    <source>
        <strain evidence="2">SCP</strain>
    </source>
</reference>
<dbReference type="AlphaFoldDB" id="A0AAV9B7J7"/>
<evidence type="ECO:0000313" key="3">
    <source>
        <dbReference type="Proteomes" id="UP001179952"/>
    </source>
</evidence>
<protein>
    <submittedName>
        <fullName evidence="2">Uncharacterized protein</fullName>
    </submittedName>
</protein>
<proteinExistence type="predicted"/>
<comment type="caution">
    <text evidence="2">The sequence shown here is derived from an EMBL/GenBank/DDBJ whole genome shotgun (WGS) entry which is preliminary data.</text>
</comment>
<dbReference type="EMBL" id="JAUJYN010000005">
    <property type="protein sequence ID" value="KAK1272274.1"/>
    <property type="molecule type" value="Genomic_DNA"/>
</dbReference>
<name>A0AAV9B7J7_ACOGR</name>
<feature type="compositionally biased region" description="Pro residues" evidence="1">
    <location>
        <begin position="19"/>
        <end position="31"/>
    </location>
</feature>